<reference evidence="2" key="1">
    <citation type="journal article" date="2017" name="Environ. Microbiol. Rep.">
        <title>Genetic Diversity of Marine Anaerobic Ammonium-Oxidizing Bacteria as Revealed by Genomic and Proteomic Analyses of 'Candidatus Scalindua japonica'.</title>
        <authorList>
            <person name="Oshiki M."/>
            <person name="Mizuto K."/>
            <person name="Kimura Z."/>
            <person name="Kindaichi T."/>
            <person name="Satoh H."/>
            <person name="Okabe S."/>
        </authorList>
    </citation>
    <scope>NUCLEOTIDE SEQUENCE [LARGE SCALE GENOMIC DNA]</scope>
    <source>
        <strain evidence="2">husup-a2</strain>
    </source>
</reference>
<accession>A0A286TYM6</accession>
<sequence>MLRGDNITREKRSKTFIVNIKDNVRCEFTTSGELYSCTPTTATLPPDIFKQLGLFMLPEILPQSEPLTCRIGTLEELVIEPNMGMSTSMAELDFLEDPEYCKFIKSFPNDDRFLLLTDNDKLWIWDFLFFTMESISYVRKEKFERIIFINCLDMNDAELRNEIFSNDINNNVLALYDISKKNVSFFKKMKPILLGKKPPLIVASLRKDEKKAFLNEELRTAFLVVNALKPDKEVAGSEGSQVGETITHKLQQKEDSHMGKTVAYEWAIKNERDIYCNGQHIVKLPNLEFALFKCLYKKLDKHVKNKTLEKCWKNKKVSYKSNLSTAMSHIRSKLKTGLKKNSIPVKGYVIESKQENKKNVSYKLVT</sequence>
<dbReference type="GO" id="GO:0006355">
    <property type="term" value="P:regulation of DNA-templated transcription"/>
    <property type="evidence" value="ECO:0007669"/>
    <property type="project" value="InterPro"/>
</dbReference>
<dbReference type="EMBL" id="BAOS01000015">
    <property type="protein sequence ID" value="GAX60921.1"/>
    <property type="molecule type" value="Genomic_DNA"/>
</dbReference>
<keyword evidence="2" id="KW-1185">Reference proteome</keyword>
<comment type="caution">
    <text evidence="1">The sequence shown here is derived from an EMBL/GenBank/DDBJ whole genome shotgun (WGS) entry which is preliminary data.</text>
</comment>
<dbReference type="SUPFAM" id="SSF46894">
    <property type="entry name" value="C-terminal effector domain of the bipartite response regulators"/>
    <property type="match status" value="1"/>
</dbReference>
<organism evidence="1 2">
    <name type="scientific">Candidatus Scalindua japonica</name>
    <dbReference type="NCBI Taxonomy" id="1284222"/>
    <lineage>
        <taxon>Bacteria</taxon>
        <taxon>Pseudomonadati</taxon>
        <taxon>Planctomycetota</taxon>
        <taxon>Candidatus Brocadiia</taxon>
        <taxon>Candidatus Brocadiales</taxon>
        <taxon>Candidatus Scalinduaceae</taxon>
        <taxon>Candidatus Scalindua</taxon>
    </lineage>
</organism>
<gene>
    <name evidence="1" type="ORF">SCALIN_C15_0063</name>
</gene>
<evidence type="ECO:0000313" key="1">
    <source>
        <dbReference type="EMBL" id="GAX60921.1"/>
    </source>
</evidence>
<dbReference type="AlphaFoldDB" id="A0A286TYM6"/>
<dbReference type="Gene3D" id="1.10.10.10">
    <property type="entry name" value="Winged helix-like DNA-binding domain superfamily/Winged helix DNA-binding domain"/>
    <property type="match status" value="1"/>
</dbReference>
<dbReference type="GO" id="GO:0003677">
    <property type="term" value="F:DNA binding"/>
    <property type="evidence" value="ECO:0007669"/>
    <property type="project" value="InterPro"/>
</dbReference>
<dbReference type="Proteomes" id="UP000218542">
    <property type="component" value="Unassembled WGS sequence"/>
</dbReference>
<evidence type="ECO:0000313" key="2">
    <source>
        <dbReference type="Proteomes" id="UP000218542"/>
    </source>
</evidence>
<name>A0A286TYM6_9BACT</name>
<dbReference type="InterPro" id="IPR036388">
    <property type="entry name" value="WH-like_DNA-bd_sf"/>
</dbReference>
<protein>
    <submittedName>
        <fullName evidence="1">Response regulator protein</fullName>
    </submittedName>
</protein>
<dbReference type="InterPro" id="IPR016032">
    <property type="entry name" value="Sig_transdc_resp-reg_C-effctor"/>
</dbReference>
<proteinExistence type="predicted"/>